<evidence type="ECO:0000313" key="3">
    <source>
        <dbReference type="Proteomes" id="UP000192582"/>
    </source>
</evidence>
<reference evidence="2 3" key="1">
    <citation type="submission" date="2017-04" db="EMBL/GenBank/DDBJ databases">
        <authorList>
            <person name="Afonso C.L."/>
            <person name="Miller P.J."/>
            <person name="Scott M.A."/>
            <person name="Spackman E."/>
            <person name="Goraichik I."/>
            <person name="Dimitrov K.M."/>
            <person name="Suarez D.L."/>
            <person name="Swayne D.E."/>
        </authorList>
    </citation>
    <scope>NUCLEOTIDE SEQUENCE [LARGE SCALE GENOMIC DNA]</scope>
    <source>
        <strain evidence="2 3">KR-140</strain>
    </source>
</reference>
<keyword evidence="3" id="KW-1185">Reference proteome</keyword>
<feature type="signal peptide" evidence="1">
    <location>
        <begin position="1"/>
        <end position="29"/>
    </location>
</feature>
<evidence type="ECO:0000256" key="1">
    <source>
        <dbReference type="SAM" id="SignalP"/>
    </source>
</evidence>
<protein>
    <submittedName>
        <fullName evidence="2">Uncharacterized protein</fullName>
    </submittedName>
</protein>
<keyword evidence="1" id="KW-0732">Signal</keyword>
<dbReference type="STRING" id="695939.SAMN00790413_05665"/>
<sequence>MRSRHCLMSKKFILLTAMATMAFAPSALATDYVTKSDLTGITLPKGAIELTDEDFPDEMVDLLEETAKGMGGKCQYHELLFWEGNPVAITNALNKSIPKTLTYKNIDADELDDGSYETFSLKSSKAWYAGVWIQGAKDITLAWCNVVKK</sequence>
<proteinExistence type="predicted"/>
<gene>
    <name evidence="2" type="ORF">SAMN00790413_05665</name>
</gene>
<dbReference type="EMBL" id="FWWU01000003">
    <property type="protein sequence ID" value="SMB78863.1"/>
    <property type="molecule type" value="Genomic_DNA"/>
</dbReference>
<organism evidence="2 3">
    <name type="scientific">Deinococcus hopiensis KR-140</name>
    <dbReference type="NCBI Taxonomy" id="695939"/>
    <lineage>
        <taxon>Bacteria</taxon>
        <taxon>Thermotogati</taxon>
        <taxon>Deinococcota</taxon>
        <taxon>Deinococci</taxon>
        <taxon>Deinococcales</taxon>
        <taxon>Deinococcaceae</taxon>
        <taxon>Deinococcus</taxon>
    </lineage>
</organism>
<dbReference type="Proteomes" id="UP000192582">
    <property type="component" value="Unassembled WGS sequence"/>
</dbReference>
<dbReference type="AlphaFoldDB" id="A0A1W1UCV6"/>
<name>A0A1W1UCV6_9DEIO</name>
<evidence type="ECO:0000313" key="2">
    <source>
        <dbReference type="EMBL" id="SMB78863.1"/>
    </source>
</evidence>
<feature type="chain" id="PRO_5013026313" evidence="1">
    <location>
        <begin position="30"/>
        <end position="149"/>
    </location>
</feature>
<accession>A0A1W1UCV6</accession>